<organism evidence="2 3">
    <name type="scientific">Radiobacillus deserti</name>
    <dbReference type="NCBI Taxonomy" id="2594883"/>
    <lineage>
        <taxon>Bacteria</taxon>
        <taxon>Bacillati</taxon>
        <taxon>Bacillota</taxon>
        <taxon>Bacilli</taxon>
        <taxon>Bacillales</taxon>
        <taxon>Bacillaceae</taxon>
        <taxon>Radiobacillus</taxon>
    </lineage>
</organism>
<feature type="transmembrane region" description="Helical" evidence="1">
    <location>
        <begin position="55"/>
        <end position="74"/>
    </location>
</feature>
<dbReference type="Proteomes" id="UP000315215">
    <property type="component" value="Chromosome"/>
</dbReference>
<keyword evidence="1" id="KW-0472">Membrane</keyword>
<dbReference type="KEGG" id="aqt:FN924_14245"/>
<gene>
    <name evidence="2" type="ORF">FN924_14245</name>
</gene>
<sequence>MGYVTGGIAFGYKTLILSDIPVSFTTAEALIAQILFFIASGVLLIALLSFQTRIGLGITIWVLTFTLLFNSQVIRSEMWEAGTNSSAEQLQLSPVLHVSLLLLVNVYLFIINRKSTQEL</sequence>
<proteinExistence type="predicted"/>
<dbReference type="AlphaFoldDB" id="A0A516KIL4"/>
<dbReference type="EMBL" id="CP041666">
    <property type="protein sequence ID" value="QDP41240.1"/>
    <property type="molecule type" value="Genomic_DNA"/>
</dbReference>
<name>A0A516KIL4_9BACI</name>
<evidence type="ECO:0000256" key="1">
    <source>
        <dbReference type="SAM" id="Phobius"/>
    </source>
</evidence>
<dbReference type="OrthoDB" id="9918206at2"/>
<evidence type="ECO:0000313" key="3">
    <source>
        <dbReference type="Proteomes" id="UP000315215"/>
    </source>
</evidence>
<accession>A0A516KIL4</accession>
<reference evidence="2 3" key="1">
    <citation type="submission" date="2019-07" db="EMBL/GenBank/DDBJ databases">
        <authorList>
            <person name="Li J."/>
        </authorList>
    </citation>
    <scope>NUCLEOTIDE SEQUENCE [LARGE SCALE GENOMIC DNA]</scope>
    <source>
        <strain evidence="2 3">TKL69</strain>
    </source>
</reference>
<protein>
    <submittedName>
        <fullName evidence="2">Uncharacterized protein</fullName>
    </submittedName>
</protein>
<feature type="transmembrane region" description="Helical" evidence="1">
    <location>
        <begin position="30"/>
        <end position="48"/>
    </location>
</feature>
<keyword evidence="3" id="KW-1185">Reference proteome</keyword>
<dbReference type="RefSeq" id="WP_143895580.1">
    <property type="nucleotide sequence ID" value="NZ_CP041666.1"/>
</dbReference>
<keyword evidence="1" id="KW-0812">Transmembrane</keyword>
<keyword evidence="1" id="KW-1133">Transmembrane helix</keyword>
<evidence type="ECO:0000313" key="2">
    <source>
        <dbReference type="EMBL" id="QDP41240.1"/>
    </source>
</evidence>
<feature type="transmembrane region" description="Helical" evidence="1">
    <location>
        <begin position="94"/>
        <end position="111"/>
    </location>
</feature>